<evidence type="ECO:0000259" key="1">
    <source>
        <dbReference type="Pfam" id="PF01323"/>
    </source>
</evidence>
<dbReference type="GO" id="GO:0005777">
    <property type="term" value="C:peroxisome"/>
    <property type="evidence" value="ECO:0007669"/>
    <property type="project" value="TreeGrafter"/>
</dbReference>
<dbReference type="SUPFAM" id="SSF52833">
    <property type="entry name" value="Thioredoxin-like"/>
    <property type="match status" value="1"/>
</dbReference>
<accession>A0AAF0ER46</accession>
<keyword evidence="2" id="KW-0808">Transferase</keyword>
<sequence length="175" mass="20086">MKYANNQPPVTVPNKGKHMLRQLQKAERMYGVTLHMPAEFPFQTFPAVGLLRAIQEKYPSRLECMIETCLHEIWHEGHHMLLREDLAILLQKHFRDDEATALLDRAFSKSMRQLLAHEAQALVDQGAFGFPWIMATRECDQKSMAIFGVEQLEYLAAFLHEPYLGPLATGVTPRL</sequence>
<dbReference type="Pfam" id="PF01323">
    <property type="entry name" value="DSBA"/>
    <property type="match status" value="1"/>
</dbReference>
<dbReference type="EMBL" id="CP119895">
    <property type="protein sequence ID" value="WFD27301.1"/>
    <property type="molecule type" value="Genomic_DNA"/>
</dbReference>
<dbReference type="GO" id="GO:0006749">
    <property type="term" value="P:glutathione metabolic process"/>
    <property type="evidence" value="ECO:0007669"/>
    <property type="project" value="TreeGrafter"/>
</dbReference>
<dbReference type="GO" id="GO:0004364">
    <property type="term" value="F:glutathione transferase activity"/>
    <property type="evidence" value="ECO:0007669"/>
    <property type="project" value="UniProtKB-EC"/>
</dbReference>
<dbReference type="GO" id="GO:0004602">
    <property type="term" value="F:glutathione peroxidase activity"/>
    <property type="evidence" value="ECO:0007669"/>
    <property type="project" value="TreeGrafter"/>
</dbReference>
<keyword evidence="3" id="KW-1185">Reference proteome</keyword>
<dbReference type="InterPro" id="IPR001853">
    <property type="entry name" value="DSBA-like_thioredoxin_dom"/>
</dbReference>
<dbReference type="PANTHER" id="PTHR42943">
    <property type="entry name" value="GLUTATHIONE S-TRANSFERASE KAPPA"/>
    <property type="match status" value="1"/>
</dbReference>
<proteinExistence type="predicted"/>
<gene>
    <name evidence="2" type="ORF">MNAN1_002297</name>
</gene>
<dbReference type="EC" id="2.5.1.18" evidence="2"/>
<dbReference type="PANTHER" id="PTHR42943:SF2">
    <property type="entry name" value="GLUTATHIONE S-TRANSFERASE KAPPA 1"/>
    <property type="match status" value="1"/>
</dbReference>
<evidence type="ECO:0000313" key="3">
    <source>
        <dbReference type="Proteomes" id="UP001213623"/>
    </source>
</evidence>
<dbReference type="Gene3D" id="3.40.30.10">
    <property type="entry name" value="Glutaredoxin"/>
    <property type="match status" value="1"/>
</dbReference>
<organism evidence="2 3">
    <name type="scientific">Malassezia nana</name>
    <dbReference type="NCBI Taxonomy" id="180528"/>
    <lineage>
        <taxon>Eukaryota</taxon>
        <taxon>Fungi</taxon>
        <taxon>Dikarya</taxon>
        <taxon>Basidiomycota</taxon>
        <taxon>Ustilaginomycotina</taxon>
        <taxon>Malasseziomycetes</taxon>
        <taxon>Malasseziales</taxon>
        <taxon>Malasseziaceae</taxon>
        <taxon>Malassezia</taxon>
    </lineage>
</organism>
<protein>
    <submittedName>
        <fullName evidence="2">Glutathione transferase</fullName>
        <ecNumber evidence="2">2.5.1.18</ecNumber>
    </submittedName>
</protein>
<dbReference type="InterPro" id="IPR036249">
    <property type="entry name" value="Thioredoxin-like_sf"/>
</dbReference>
<dbReference type="InterPro" id="IPR051924">
    <property type="entry name" value="GST_Kappa/NadH"/>
</dbReference>
<evidence type="ECO:0000313" key="2">
    <source>
        <dbReference type="EMBL" id="WFD27301.1"/>
    </source>
</evidence>
<reference evidence="2" key="1">
    <citation type="submission" date="2023-03" db="EMBL/GenBank/DDBJ databases">
        <title>Mating type loci evolution in Malassezia.</title>
        <authorList>
            <person name="Coelho M.A."/>
        </authorList>
    </citation>
    <scope>NUCLEOTIDE SEQUENCE</scope>
    <source>
        <strain evidence="2">CBS 9557</strain>
    </source>
</reference>
<name>A0AAF0ER46_9BASI</name>
<dbReference type="AlphaFoldDB" id="A0AAF0ER46"/>
<dbReference type="Proteomes" id="UP001213623">
    <property type="component" value="Chromosome 4"/>
</dbReference>
<feature type="domain" description="DSBA-like thioredoxin" evidence="1">
    <location>
        <begin position="1"/>
        <end position="159"/>
    </location>
</feature>
<dbReference type="GO" id="GO:0005739">
    <property type="term" value="C:mitochondrion"/>
    <property type="evidence" value="ECO:0007669"/>
    <property type="project" value="TreeGrafter"/>
</dbReference>